<evidence type="ECO:0000256" key="6">
    <source>
        <dbReference type="ARBA" id="ARBA00022598"/>
    </source>
</evidence>
<dbReference type="CDD" id="cd02796">
    <property type="entry name" value="tRNA_bind_bactPheRS"/>
    <property type="match status" value="1"/>
</dbReference>
<dbReference type="PROSITE" id="PS51483">
    <property type="entry name" value="B5"/>
    <property type="match status" value="1"/>
</dbReference>
<dbReference type="Pfam" id="PF03484">
    <property type="entry name" value="B5"/>
    <property type="match status" value="1"/>
</dbReference>
<dbReference type="Gene3D" id="3.30.70.380">
    <property type="entry name" value="Ferrodoxin-fold anticodon-binding domain"/>
    <property type="match status" value="1"/>
</dbReference>
<dbReference type="InterPro" id="IPR041616">
    <property type="entry name" value="PheRS_beta_core"/>
</dbReference>
<keyword evidence="7 15" id="KW-0479">Metal-binding</keyword>
<comment type="caution">
    <text evidence="20">The sequence shown here is derived from an EMBL/GenBank/DDBJ whole genome shotgun (WGS) entry which is preliminary data.</text>
</comment>
<dbReference type="CDD" id="cd00769">
    <property type="entry name" value="PheRS_beta_core"/>
    <property type="match status" value="1"/>
</dbReference>
<keyword evidence="10 15" id="KW-0460">Magnesium</keyword>
<dbReference type="SUPFAM" id="SSF46955">
    <property type="entry name" value="Putative DNA-binding domain"/>
    <property type="match status" value="1"/>
</dbReference>
<evidence type="ECO:0000259" key="19">
    <source>
        <dbReference type="PROSITE" id="PS51483"/>
    </source>
</evidence>
<feature type="domain" description="B5" evidence="19">
    <location>
        <begin position="407"/>
        <end position="482"/>
    </location>
</feature>
<dbReference type="InterPro" id="IPR012340">
    <property type="entry name" value="NA-bd_OB-fold"/>
</dbReference>
<evidence type="ECO:0000259" key="17">
    <source>
        <dbReference type="PROSITE" id="PS50886"/>
    </source>
</evidence>
<dbReference type="InterPro" id="IPR009061">
    <property type="entry name" value="DNA-bd_dom_put_sf"/>
</dbReference>
<proteinExistence type="inferred from homology"/>
<keyword evidence="4 15" id="KW-0963">Cytoplasm</keyword>
<keyword evidence="12 15" id="KW-0648">Protein biosynthesis</keyword>
<feature type="binding site" evidence="15">
    <location>
        <position position="469"/>
    </location>
    <ligand>
        <name>Mg(2+)</name>
        <dbReference type="ChEBI" id="CHEBI:18420"/>
        <note>shared with alpha subunit</note>
    </ligand>
</feature>
<keyword evidence="9 15" id="KW-0067">ATP-binding</keyword>
<dbReference type="Gene3D" id="3.30.930.10">
    <property type="entry name" value="Bira Bifunctional Protein, Domain 2"/>
    <property type="match status" value="1"/>
</dbReference>
<dbReference type="InterPro" id="IPR005121">
    <property type="entry name" value="Fdx_antiC-bd"/>
</dbReference>
<dbReference type="SMART" id="SM00896">
    <property type="entry name" value="FDX-ACB"/>
    <property type="match status" value="1"/>
</dbReference>
<feature type="binding site" evidence="15">
    <location>
        <position position="466"/>
    </location>
    <ligand>
        <name>Mg(2+)</name>
        <dbReference type="ChEBI" id="CHEBI:18420"/>
        <note>shared with alpha subunit</note>
    </ligand>
</feature>
<dbReference type="SMART" id="SM00874">
    <property type="entry name" value="B5"/>
    <property type="match status" value="1"/>
</dbReference>
<dbReference type="Pfam" id="PF17759">
    <property type="entry name" value="tRNA_synthFbeta"/>
    <property type="match status" value="1"/>
</dbReference>
<dbReference type="NCBIfam" id="TIGR00472">
    <property type="entry name" value="pheT_bact"/>
    <property type="match status" value="1"/>
</dbReference>
<dbReference type="PROSITE" id="PS50886">
    <property type="entry name" value="TRBD"/>
    <property type="match status" value="1"/>
</dbReference>
<dbReference type="Pfam" id="PF03147">
    <property type="entry name" value="FDX-ACB"/>
    <property type="match status" value="1"/>
</dbReference>
<feature type="binding site" evidence="15">
    <location>
        <position position="460"/>
    </location>
    <ligand>
        <name>Mg(2+)</name>
        <dbReference type="ChEBI" id="CHEBI:18420"/>
        <note>shared with alpha subunit</note>
    </ligand>
</feature>
<evidence type="ECO:0000259" key="18">
    <source>
        <dbReference type="PROSITE" id="PS51447"/>
    </source>
</evidence>
<evidence type="ECO:0000256" key="16">
    <source>
        <dbReference type="PROSITE-ProRule" id="PRU00209"/>
    </source>
</evidence>
<feature type="domain" description="TRNA-binding" evidence="17">
    <location>
        <begin position="39"/>
        <end position="153"/>
    </location>
</feature>
<dbReference type="RefSeq" id="WP_204403666.1">
    <property type="nucleotide sequence ID" value="NZ_JAFBEE010000020.1"/>
</dbReference>
<dbReference type="Pfam" id="PF01588">
    <property type="entry name" value="tRNA_bind"/>
    <property type="match status" value="1"/>
</dbReference>
<dbReference type="InterPro" id="IPR002547">
    <property type="entry name" value="tRNA-bd_dom"/>
</dbReference>
<dbReference type="SMART" id="SM00873">
    <property type="entry name" value="B3_4"/>
    <property type="match status" value="1"/>
</dbReference>
<dbReference type="GO" id="GO:0004826">
    <property type="term" value="F:phenylalanine-tRNA ligase activity"/>
    <property type="evidence" value="ECO:0007669"/>
    <property type="project" value="UniProtKB-EC"/>
</dbReference>
<evidence type="ECO:0000256" key="14">
    <source>
        <dbReference type="ARBA" id="ARBA00049255"/>
    </source>
</evidence>
<keyword evidence="8 15" id="KW-0547">Nucleotide-binding</keyword>
<feature type="binding site" evidence="15">
    <location>
        <position position="470"/>
    </location>
    <ligand>
        <name>Mg(2+)</name>
        <dbReference type="ChEBI" id="CHEBI:18420"/>
        <note>shared with alpha subunit</note>
    </ligand>
</feature>
<evidence type="ECO:0000256" key="10">
    <source>
        <dbReference type="ARBA" id="ARBA00022842"/>
    </source>
</evidence>
<dbReference type="EMBL" id="JAFBEE010000020">
    <property type="protein sequence ID" value="MBM7615932.1"/>
    <property type="molecule type" value="Genomic_DNA"/>
</dbReference>
<sequence length="799" mass="88789">MLVPLKWLKEYVDIDQNVIEFGDRMTMSGSKVEGIESFGEGINGVVVGKIESIQPHPNADKLVITQINIGDQTLQIVTGAKNINEGDYIPVATVGSNLAGGLKIKKGKLRGEVSEGMLCSQEELGIPMKLIPEELKDGIWILDKPYKLGANIFDVAELQDDIIEFEITSNRPDCLSMIGMAREAVATIGGRVKHPEVAIKAEDETTTFGVKVDIHDQEGCTRYIARVIKDAVIQPSPLWMQQRLMKAGVRPINNIVDITNYVMLEYGQPLHAFDMDYIADNSIIVRKANDGEIFKTLDDVERQLDETMTVIADTTKALAIAGVMGGEESEVTENTKTILLESAHFNKDRIRATSKQIGLRTEASARYEKGVDSNIASIAADRACQLIEMLGAGTVLKESVDVYPAAKEARQLKIRHGRMNDLLGIKLTVEEMINILKSLEISAEEDGEHLVVTVPTFRDDLQMEADFLEELGRIYGFDKIPSTMAKGNIVVGGKTNGQLIEDRAKESLLSLGFNEILTFSFVSPKSVDKINVGENSIKRNFVKLLNPLGDETSVMRTSLLPNMMEVLSRNVNHKVEAARAFELGSIFIPKSECNAKDPLPYEIANLVIGMYGNEDFYSLKGVVEALFNRLGIKDLEFEVEKNHTSFHPGRCANIFVGGHIVGVMGELHPQVAENYDISKRCYIAELDFYLMMQFTRVTTMYKPLPKYPAMTRDLAVIVKEEIMVREIEKIIQANGGDILESFELFDLYRGNQIPEGHKSIAYTITYRHSDRTLTDEEVNKVQDAVVAGIKSEIGGTLRE</sequence>
<dbReference type="Pfam" id="PF03483">
    <property type="entry name" value="B3_4"/>
    <property type="match status" value="1"/>
</dbReference>
<dbReference type="Gene3D" id="2.40.50.140">
    <property type="entry name" value="Nucleic acid-binding proteins"/>
    <property type="match status" value="1"/>
</dbReference>
<evidence type="ECO:0000256" key="12">
    <source>
        <dbReference type="ARBA" id="ARBA00022917"/>
    </source>
</evidence>
<evidence type="ECO:0000256" key="13">
    <source>
        <dbReference type="ARBA" id="ARBA00023146"/>
    </source>
</evidence>
<evidence type="ECO:0000256" key="4">
    <source>
        <dbReference type="ARBA" id="ARBA00022490"/>
    </source>
</evidence>
<dbReference type="SUPFAM" id="SSF56037">
    <property type="entry name" value="PheT/TilS domain"/>
    <property type="match status" value="1"/>
</dbReference>
<comment type="subunit">
    <text evidence="3 15">Tetramer of two alpha and two beta subunits.</text>
</comment>
<evidence type="ECO:0000256" key="2">
    <source>
        <dbReference type="ARBA" id="ARBA00008653"/>
    </source>
</evidence>
<dbReference type="InterPro" id="IPR036690">
    <property type="entry name" value="Fdx_antiC-bd_sf"/>
</dbReference>
<comment type="subcellular location">
    <subcellularLocation>
        <location evidence="1 15">Cytoplasm</location>
    </subcellularLocation>
</comment>
<dbReference type="SUPFAM" id="SSF55681">
    <property type="entry name" value="Class II aaRS and biotin synthetases"/>
    <property type="match status" value="1"/>
</dbReference>
<dbReference type="InterPro" id="IPR005147">
    <property type="entry name" value="tRNA_synthase_B5-dom"/>
</dbReference>
<dbReference type="EC" id="6.1.1.20" evidence="15"/>
<name>A0ABS2NT35_9FIRM</name>
<keyword evidence="21" id="KW-1185">Reference proteome</keyword>
<accession>A0ABS2NT35</accession>
<dbReference type="SUPFAM" id="SSF54991">
    <property type="entry name" value="Anticodon-binding domain of PheRS"/>
    <property type="match status" value="1"/>
</dbReference>
<protein>
    <recommendedName>
        <fullName evidence="15">Phenylalanine--tRNA ligase beta subunit</fullName>
        <ecNumber evidence="15">6.1.1.20</ecNumber>
    </recommendedName>
    <alternativeName>
        <fullName evidence="15">Phenylalanyl-tRNA synthetase beta subunit</fullName>
        <shortName evidence="15">PheRS</shortName>
    </alternativeName>
</protein>
<evidence type="ECO:0000256" key="1">
    <source>
        <dbReference type="ARBA" id="ARBA00004496"/>
    </source>
</evidence>
<reference evidence="20 21" key="1">
    <citation type="submission" date="2021-01" db="EMBL/GenBank/DDBJ databases">
        <title>Genomic Encyclopedia of Type Strains, Phase IV (KMG-IV): sequencing the most valuable type-strain genomes for metagenomic binning, comparative biology and taxonomic classification.</title>
        <authorList>
            <person name="Goeker M."/>
        </authorList>
    </citation>
    <scope>NUCLEOTIDE SEQUENCE [LARGE SCALE GENOMIC DNA]</scope>
    <source>
        <strain evidence="20 21">DSM 25890</strain>
    </source>
</reference>
<dbReference type="Gene3D" id="3.50.40.10">
    <property type="entry name" value="Phenylalanyl-trna Synthetase, Chain B, domain 3"/>
    <property type="match status" value="1"/>
</dbReference>
<evidence type="ECO:0000256" key="9">
    <source>
        <dbReference type="ARBA" id="ARBA00022840"/>
    </source>
</evidence>
<dbReference type="PANTHER" id="PTHR10947">
    <property type="entry name" value="PHENYLALANYL-TRNA SYNTHETASE BETA CHAIN AND LEUCINE-RICH REPEAT-CONTAINING PROTEIN 47"/>
    <property type="match status" value="1"/>
</dbReference>
<dbReference type="InterPro" id="IPR020825">
    <property type="entry name" value="Phe-tRNA_synthase-like_B3/B4"/>
</dbReference>
<keyword evidence="13 15" id="KW-0030">Aminoacyl-tRNA synthetase</keyword>
<dbReference type="PANTHER" id="PTHR10947:SF0">
    <property type="entry name" value="PHENYLALANINE--TRNA LIGASE BETA SUBUNIT"/>
    <property type="match status" value="1"/>
</dbReference>
<keyword evidence="11 16" id="KW-0694">RNA-binding</keyword>
<comment type="catalytic activity">
    <reaction evidence="14 15">
        <text>tRNA(Phe) + L-phenylalanine + ATP = L-phenylalanyl-tRNA(Phe) + AMP + diphosphate + H(+)</text>
        <dbReference type="Rhea" id="RHEA:19413"/>
        <dbReference type="Rhea" id="RHEA-COMP:9668"/>
        <dbReference type="Rhea" id="RHEA-COMP:9699"/>
        <dbReference type="ChEBI" id="CHEBI:15378"/>
        <dbReference type="ChEBI" id="CHEBI:30616"/>
        <dbReference type="ChEBI" id="CHEBI:33019"/>
        <dbReference type="ChEBI" id="CHEBI:58095"/>
        <dbReference type="ChEBI" id="CHEBI:78442"/>
        <dbReference type="ChEBI" id="CHEBI:78531"/>
        <dbReference type="ChEBI" id="CHEBI:456215"/>
        <dbReference type="EC" id="6.1.1.20"/>
    </reaction>
</comment>
<dbReference type="InterPro" id="IPR033714">
    <property type="entry name" value="tRNA_bind_bactPheRS"/>
</dbReference>
<dbReference type="PROSITE" id="PS51447">
    <property type="entry name" value="FDX_ACB"/>
    <property type="match status" value="1"/>
</dbReference>
<dbReference type="InterPro" id="IPR045864">
    <property type="entry name" value="aa-tRNA-synth_II/BPL/LPL"/>
</dbReference>
<dbReference type="Gene3D" id="3.30.56.10">
    <property type="match status" value="2"/>
</dbReference>
<dbReference type="InterPro" id="IPR045060">
    <property type="entry name" value="Phe-tRNA-ligase_IIc_bsu"/>
</dbReference>
<evidence type="ECO:0000256" key="15">
    <source>
        <dbReference type="HAMAP-Rule" id="MF_00283"/>
    </source>
</evidence>
<evidence type="ECO:0000256" key="8">
    <source>
        <dbReference type="ARBA" id="ARBA00022741"/>
    </source>
</evidence>
<evidence type="ECO:0000313" key="20">
    <source>
        <dbReference type="EMBL" id="MBM7615932.1"/>
    </source>
</evidence>
<feature type="domain" description="FDX-ACB" evidence="18">
    <location>
        <begin position="705"/>
        <end position="798"/>
    </location>
</feature>
<evidence type="ECO:0000256" key="3">
    <source>
        <dbReference type="ARBA" id="ARBA00011209"/>
    </source>
</evidence>
<dbReference type="NCBIfam" id="NF045760">
    <property type="entry name" value="YtpR"/>
    <property type="match status" value="1"/>
</dbReference>
<evidence type="ECO:0000313" key="21">
    <source>
        <dbReference type="Proteomes" id="UP001314796"/>
    </source>
</evidence>
<organism evidence="20 21">
    <name type="scientific">Alkaliphilus hydrothermalis</name>
    <dbReference type="NCBI Taxonomy" id="1482730"/>
    <lineage>
        <taxon>Bacteria</taxon>
        <taxon>Bacillati</taxon>
        <taxon>Bacillota</taxon>
        <taxon>Clostridia</taxon>
        <taxon>Peptostreptococcales</taxon>
        <taxon>Natronincolaceae</taxon>
        <taxon>Alkaliphilus</taxon>
    </lineage>
</organism>
<dbReference type="SUPFAM" id="SSF50249">
    <property type="entry name" value="Nucleic acid-binding proteins"/>
    <property type="match status" value="1"/>
</dbReference>
<evidence type="ECO:0000256" key="11">
    <source>
        <dbReference type="ARBA" id="ARBA00022884"/>
    </source>
</evidence>
<dbReference type="InterPro" id="IPR004532">
    <property type="entry name" value="Phe-tRNA-ligase_IIc_bsu_bact"/>
</dbReference>
<comment type="cofactor">
    <cofactor evidence="15">
        <name>Mg(2+)</name>
        <dbReference type="ChEBI" id="CHEBI:18420"/>
    </cofactor>
    <text evidence="15">Binds 2 magnesium ions per tetramer.</text>
</comment>
<dbReference type="Proteomes" id="UP001314796">
    <property type="component" value="Unassembled WGS sequence"/>
</dbReference>
<keyword evidence="5 16" id="KW-0820">tRNA-binding</keyword>
<dbReference type="HAMAP" id="MF_00283">
    <property type="entry name" value="Phe_tRNA_synth_beta1"/>
    <property type="match status" value="1"/>
</dbReference>
<evidence type="ECO:0000256" key="7">
    <source>
        <dbReference type="ARBA" id="ARBA00022723"/>
    </source>
</evidence>
<dbReference type="InterPro" id="IPR005146">
    <property type="entry name" value="B3/B4_tRNA-bd"/>
</dbReference>
<keyword evidence="6 15" id="KW-0436">Ligase</keyword>
<gene>
    <name evidence="15" type="primary">pheT</name>
    <name evidence="20" type="ORF">JOC73_002506</name>
</gene>
<evidence type="ECO:0000256" key="5">
    <source>
        <dbReference type="ARBA" id="ARBA00022555"/>
    </source>
</evidence>
<comment type="similarity">
    <text evidence="2 15">Belongs to the phenylalanyl-tRNA synthetase beta subunit family. Type 1 subfamily.</text>
</comment>